<reference evidence="1" key="2">
    <citation type="submission" date="2019-06" db="EMBL/GenBank/DDBJ databases">
        <title>Genomics analysis of Aphanomyces spp. identifies a new class of oomycete effector associated with host adaptation.</title>
        <authorList>
            <person name="Gaulin E."/>
        </authorList>
    </citation>
    <scope>NUCLEOTIDE SEQUENCE</scope>
    <source>
        <strain evidence="1">CBS 578.67</strain>
    </source>
</reference>
<evidence type="ECO:0000313" key="3">
    <source>
        <dbReference type="Proteomes" id="UP000332933"/>
    </source>
</evidence>
<dbReference type="EMBL" id="CAADRA010005349">
    <property type="protein sequence ID" value="VFT88845.1"/>
    <property type="molecule type" value="Genomic_DNA"/>
</dbReference>
<gene>
    <name evidence="2" type="primary">Aste57867_11990</name>
    <name evidence="1" type="ORF">As57867_011945</name>
    <name evidence="2" type="ORF">ASTE57867_11990</name>
</gene>
<organism evidence="2 3">
    <name type="scientific">Aphanomyces stellatus</name>
    <dbReference type="NCBI Taxonomy" id="120398"/>
    <lineage>
        <taxon>Eukaryota</taxon>
        <taxon>Sar</taxon>
        <taxon>Stramenopiles</taxon>
        <taxon>Oomycota</taxon>
        <taxon>Saprolegniomycetes</taxon>
        <taxon>Saprolegniales</taxon>
        <taxon>Verrucalvaceae</taxon>
        <taxon>Aphanomyces</taxon>
    </lineage>
</organism>
<name>A0A485KUG5_9STRA</name>
<evidence type="ECO:0000313" key="1">
    <source>
        <dbReference type="EMBL" id="KAF0697318.1"/>
    </source>
</evidence>
<accession>A0A485KUG5</accession>
<proteinExistence type="predicted"/>
<evidence type="ECO:0000313" key="2">
    <source>
        <dbReference type="EMBL" id="VFT88845.1"/>
    </source>
</evidence>
<keyword evidence="3" id="KW-1185">Reference proteome</keyword>
<sequence>MESEELNPLNNTCLLETHTATSLERKVYFAALNIHPVEMDITFRSDVIGYRFKAREDQADDELITDNVAARIPSLSMHVPDLDNAPIRLNALVVEHALHWSWNMHLGAAAYARLDLFKLIQRYHPNADISTKAMDLAAANGHLGMVQYLHVRNHS</sequence>
<reference evidence="2 3" key="1">
    <citation type="submission" date="2019-03" db="EMBL/GenBank/DDBJ databases">
        <authorList>
            <person name="Gaulin E."/>
            <person name="Dumas B."/>
        </authorList>
    </citation>
    <scope>NUCLEOTIDE SEQUENCE [LARGE SCALE GENOMIC DNA]</scope>
    <source>
        <strain evidence="2">CBS 568.67</strain>
    </source>
</reference>
<protein>
    <submittedName>
        <fullName evidence="2">Aste57867_11990 protein</fullName>
    </submittedName>
</protein>
<dbReference type="EMBL" id="VJMH01005328">
    <property type="protein sequence ID" value="KAF0697318.1"/>
    <property type="molecule type" value="Genomic_DNA"/>
</dbReference>
<dbReference type="Proteomes" id="UP000332933">
    <property type="component" value="Unassembled WGS sequence"/>
</dbReference>
<dbReference type="AlphaFoldDB" id="A0A485KUG5"/>
<dbReference type="OrthoDB" id="428159at2759"/>